<evidence type="ECO:0000313" key="1">
    <source>
        <dbReference type="EMBL" id="MYL99672.1"/>
    </source>
</evidence>
<protein>
    <recommendedName>
        <fullName evidence="3">Nitrogen fixation protein FixH</fullName>
    </recommendedName>
</protein>
<proteinExistence type="predicted"/>
<name>A0A7X4GJB1_9SPHN</name>
<dbReference type="InterPro" id="IPR008620">
    <property type="entry name" value="FixH"/>
</dbReference>
<comment type="caution">
    <text evidence="1">The sequence shown here is derived from an EMBL/GenBank/DDBJ whole genome shotgun (WGS) entry which is preliminary data.</text>
</comment>
<dbReference type="EMBL" id="WVTD01000018">
    <property type="protein sequence ID" value="MYL99672.1"/>
    <property type="molecule type" value="Genomic_DNA"/>
</dbReference>
<organism evidence="1 2">
    <name type="scientific">Novosphingobium silvae</name>
    <dbReference type="NCBI Taxonomy" id="2692619"/>
    <lineage>
        <taxon>Bacteria</taxon>
        <taxon>Pseudomonadati</taxon>
        <taxon>Pseudomonadota</taxon>
        <taxon>Alphaproteobacteria</taxon>
        <taxon>Sphingomonadales</taxon>
        <taxon>Sphingomonadaceae</taxon>
        <taxon>Novosphingobium</taxon>
    </lineage>
</organism>
<keyword evidence="2" id="KW-1185">Reference proteome</keyword>
<sequence>MTIKQRSKPFTGRHMTAILVAGFGVVVAVNLTMARLAGSTFGGVVVENSYVASQHFNRWLGEARKEQALGWSIAASQRPDGRIEARLSAPSAVGGARMSALARHPLGHLTDVPLAFRQQGPGEWVSTQALPAGRWMLRFDVAAPGVQWRREVPVKAEARP</sequence>
<dbReference type="Proteomes" id="UP000465810">
    <property type="component" value="Unassembled WGS sequence"/>
</dbReference>
<gene>
    <name evidence="1" type="ORF">GR702_18085</name>
</gene>
<evidence type="ECO:0008006" key="3">
    <source>
        <dbReference type="Google" id="ProtNLM"/>
    </source>
</evidence>
<dbReference type="AlphaFoldDB" id="A0A7X4GJB1"/>
<accession>A0A7X4GJB1</accession>
<dbReference type="RefSeq" id="WP_160987110.1">
    <property type="nucleotide sequence ID" value="NZ_WVTD01000018.1"/>
</dbReference>
<reference evidence="1 2" key="1">
    <citation type="submission" date="2019-12" db="EMBL/GenBank/DDBJ databases">
        <authorList>
            <person name="Feng G."/>
            <person name="Zhu H."/>
        </authorList>
    </citation>
    <scope>NUCLEOTIDE SEQUENCE [LARGE SCALE GENOMIC DNA]</scope>
    <source>
        <strain evidence="1 2">FGD1</strain>
    </source>
</reference>
<dbReference type="Pfam" id="PF05751">
    <property type="entry name" value="FixH"/>
    <property type="match status" value="1"/>
</dbReference>
<evidence type="ECO:0000313" key="2">
    <source>
        <dbReference type="Proteomes" id="UP000465810"/>
    </source>
</evidence>